<dbReference type="PANTHER" id="PTHR32039:SF7">
    <property type="entry name" value="COMPETENCE PROTEIN COMM"/>
    <property type="match status" value="1"/>
</dbReference>
<dbReference type="InterPro" id="IPR025158">
    <property type="entry name" value="Mg_chelat-rel_C"/>
</dbReference>
<sequence>MRLGRTLSVALSGLDGRLVDVEAHISAQLPHFSVTGLPDKACGQAPDRVKSAAATSGSPLPASRITVNLSPASLPKQGTGFDVAIALAVLAAHGVIDGRRIARVVHLGELGLDGRVRGVRGILPSVLAAARAGITHVVVPPENVAEAQLVDGVVVHCAPSLATLVAWYAARAGVHPLPVAAPATDDRPATTKTPDLADVVGQPEPRLAIELAAVGQHHILMNGPPGVGKTMLAERLVTVLPPLSRERALQNHAIRSLTGDEIRASELDLTPPFVAPHHSASMAAITGGGSGVVLPGAISRAHGGVLFLDEAGEFKTSVLQQLRQPLESGEVTIARAKQLVRYPAQFQLVMATNPCPCGQAWGKGIDCVCSALEQRSYKAKLSGPLVDRIDIQVVVEPVSRAAFGDDGAGESSAVVRQRVLQARGAQVERWAKHGWETNAQVPGHALRRRPWRLPGDRTAALDRALDIGVLTLRGYDRTLRLAWSCADLGGRTSPALADIELAYTLRGVGREAA</sequence>
<keyword evidence="4" id="KW-1185">Reference proteome</keyword>
<dbReference type="Gene3D" id="3.40.50.300">
    <property type="entry name" value="P-loop containing nucleotide triphosphate hydrolases"/>
    <property type="match status" value="1"/>
</dbReference>
<dbReference type="InterPro" id="IPR004482">
    <property type="entry name" value="Mg_chelat-rel"/>
</dbReference>
<dbReference type="SUPFAM" id="SSF52540">
    <property type="entry name" value="P-loop containing nucleoside triphosphate hydrolases"/>
    <property type="match status" value="1"/>
</dbReference>
<feature type="domain" description="AAA+ ATPase" evidence="2">
    <location>
        <begin position="215"/>
        <end position="399"/>
    </location>
</feature>
<dbReference type="InterPro" id="IPR003593">
    <property type="entry name" value="AAA+_ATPase"/>
</dbReference>
<name>A0A0A0JL15_9MICO</name>
<dbReference type="EMBL" id="AVPK01000008">
    <property type="protein sequence ID" value="KGN36752.1"/>
    <property type="molecule type" value="Genomic_DNA"/>
</dbReference>
<reference evidence="3 4" key="1">
    <citation type="submission" date="2013-08" db="EMBL/GenBank/DDBJ databases">
        <title>The genome sequence of Knoellia subterranea.</title>
        <authorList>
            <person name="Zhu W."/>
            <person name="Wang G."/>
        </authorList>
    </citation>
    <scope>NUCLEOTIDE SEQUENCE [LARGE SCALE GENOMIC DNA]</scope>
    <source>
        <strain evidence="3 4">KCTC 19937</strain>
    </source>
</reference>
<evidence type="ECO:0000313" key="4">
    <source>
        <dbReference type="Proteomes" id="UP000030011"/>
    </source>
</evidence>
<dbReference type="InterPro" id="IPR020568">
    <property type="entry name" value="Ribosomal_Su5_D2-typ_SF"/>
</dbReference>
<dbReference type="Pfam" id="PF01078">
    <property type="entry name" value="Mg_chelatase"/>
    <property type="match status" value="1"/>
</dbReference>
<proteinExistence type="inferred from homology"/>
<dbReference type="AlphaFoldDB" id="A0A0A0JL15"/>
<dbReference type="Pfam" id="PF13335">
    <property type="entry name" value="Mg_chelatase_C"/>
    <property type="match status" value="1"/>
</dbReference>
<dbReference type="InterPro" id="IPR014721">
    <property type="entry name" value="Ribsml_uS5_D2-typ_fold_subgr"/>
</dbReference>
<dbReference type="InterPro" id="IPR000523">
    <property type="entry name" value="Mg_chelatse_chII-like_cat_dom"/>
</dbReference>
<dbReference type="STRING" id="1385521.N803_17175"/>
<protein>
    <recommendedName>
        <fullName evidence="2">AAA+ ATPase domain-containing protein</fullName>
    </recommendedName>
</protein>
<dbReference type="InterPro" id="IPR027417">
    <property type="entry name" value="P-loop_NTPase"/>
</dbReference>
<comment type="similarity">
    <text evidence="1">Belongs to the Mg-chelatase subunits D/I family. ComM subfamily.</text>
</comment>
<dbReference type="Gene3D" id="3.30.230.10">
    <property type="match status" value="1"/>
</dbReference>
<gene>
    <name evidence="3" type="ORF">N803_17175</name>
</gene>
<dbReference type="Proteomes" id="UP000030011">
    <property type="component" value="Unassembled WGS sequence"/>
</dbReference>
<organism evidence="3 4">
    <name type="scientific">Knoellia subterranea KCTC 19937</name>
    <dbReference type="NCBI Taxonomy" id="1385521"/>
    <lineage>
        <taxon>Bacteria</taxon>
        <taxon>Bacillati</taxon>
        <taxon>Actinomycetota</taxon>
        <taxon>Actinomycetes</taxon>
        <taxon>Micrococcales</taxon>
        <taxon>Intrasporangiaceae</taxon>
        <taxon>Knoellia</taxon>
    </lineage>
</organism>
<dbReference type="eggNOG" id="COG0606">
    <property type="taxonomic scope" value="Bacteria"/>
</dbReference>
<dbReference type="Pfam" id="PF13541">
    <property type="entry name" value="ChlI"/>
    <property type="match status" value="1"/>
</dbReference>
<dbReference type="CDD" id="cd00009">
    <property type="entry name" value="AAA"/>
    <property type="match status" value="1"/>
</dbReference>
<dbReference type="GO" id="GO:0005524">
    <property type="term" value="F:ATP binding"/>
    <property type="evidence" value="ECO:0007669"/>
    <property type="project" value="InterPro"/>
</dbReference>
<dbReference type="NCBIfam" id="TIGR00368">
    <property type="entry name" value="YifB family Mg chelatase-like AAA ATPase"/>
    <property type="match status" value="1"/>
</dbReference>
<dbReference type="PANTHER" id="PTHR32039">
    <property type="entry name" value="MAGNESIUM-CHELATASE SUBUNIT CHLI"/>
    <property type="match status" value="1"/>
</dbReference>
<comment type="caution">
    <text evidence="3">The sequence shown here is derived from an EMBL/GenBank/DDBJ whole genome shotgun (WGS) entry which is preliminary data.</text>
</comment>
<accession>A0A0A0JL15</accession>
<evidence type="ECO:0000256" key="1">
    <source>
        <dbReference type="ARBA" id="ARBA00006354"/>
    </source>
</evidence>
<dbReference type="SUPFAM" id="SSF54211">
    <property type="entry name" value="Ribosomal protein S5 domain 2-like"/>
    <property type="match status" value="1"/>
</dbReference>
<evidence type="ECO:0000313" key="3">
    <source>
        <dbReference type="EMBL" id="KGN36752.1"/>
    </source>
</evidence>
<dbReference type="InterPro" id="IPR045006">
    <property type="entry name" value="CHLI-like"/>
</dbReference>
<dbReference type="SMART" id="SM00382">
    <property type="entry name" value="AAA"/>
    <property type="match status" value="1"/>
</dbReference>
<evidence type="ECO:0000259" key="2">
    <source>
        <dbReference type="SMART" id="SM00382"/>
    </source>
</evidence>